<organism evidence="1">
    <name type="scientific">marine sediment metagenome</name>
    <dbReference type="NCBI Taxonomy" id="412755"/>
    <lineage>
        <taxon>unclassified sequences</taxon>
        <taxon>metagenomes</taxon>
        <taxon>ecological metagenomes</taxon>
    </lineage>
</organism>
<dbReference type="CDD" id="cd02603">
    <property type="entry name" value="HAD_sEH-N_like"/>
    <property type="match status" value="1"/>
</dbReference>
<dbReference type="SFLD" id="SFLDS00003">
    <property type="entry name" value="Haloacid_Dehalogenase"/>
    <property type="match status" value="1"/>
</dbReference>
<dbReference type="NCBIfam" id="TIGR01509">
    <property type="entry name" value="HAD-SF-IA-v3"/>
    <property type="match status" value="1"/>
</dbReference>
<reference evidence="1" key="1">
    <citation type="journal article" date="2015" name="Nature">
        <title>Complex archaea that bridge the gap between prokaryotes and eukaryotes.</title>
        <authorList>
            <person name="Spang A."/>
            <person name="Saw J.H."/>
            <person name="Jorgensen S.L."/>
            <person name="Zaremba-Niedzwiedzka K."/>
            <person name="Martijn J."/>
            <person name="Lind A.E."/>
            <person name="van Eijk R."/>
            <person name="Schleper C."/>
            <person name="Guy L."/>
            <person name="Ettema T.J."/>
        </authorList>
    </citation>
    <scope>NUCLEOTIDE SEQUENCE</scope>
</reference>
<dbReference type="EMBL" id="LAZR01040993">
    <property type="protein sequence ID" value="KKL13113.1"/>
    <property type="molecule type" value="Genomic_DNA"/>
</dbReference>
<dbReference type="InterPro" id="IPR023214">
    <property type="entry name" value="HAD_sf"/>
</dbReference>
<accession>A0A0F9DM92</accession>
<dbReference type="InterPro" id="IPR052898">
    <property type="entry name" value="ACAD10-like"/>
</dbReference>
<dbReference type="PANTHER" id="PTHR47829:SF1">
    <property type="entry name" value="HAD FAMILY PHOSPHATASE"/>
    <property type="match status" value="1"/>
</dbReference>
<dbReference type="SFLD" id="SFLDG01129">
    <property type="entry name" value="C1.5:_HAD__Beta-PGM__Phosphata"/>
    <property type="match status" value="1"/>
</dbReference>
<protein>
    <recommendedName>
        <fullName evidence="2">HAD family phosphatase</fullName>
    </recommendedName>
</protein>
<name>A0A0F9DM92_9ZZZZ</name>
<dbReference type="PRINTS" id="PR00413">
    <property type="entry name" value="HADHALOGNASE"/>
</dbReference>
<sequence>MSSDGRVRAVFFDFGGVIARMDSGLLAEFEARHGLPERSMLKALYGIPEWKAVEVGEGTEEAWLEAVKLKLDELAGRRLPDISEERSTMWRTLDEDVVRLIERLGPRYGVGLISNATDRLESELRDYHKIDGLFKVIVNSALVGVAKPDARIYHLAAERMGVEPSACVHIDDLAHNVEGAREAGFQAIHHEGDYATLERELRSLGVQW</sequence>
<gene>
    <name evidence="1" type="ORF">LCGC14_2529020</name>
</gene>
<evidence type="ECO:0000313" key="1">
    <source>
        <dbReference type="EMBL" id="KKL13113.1"/>
    </source>
</evidence>
<dbReference type="PANTHER" id="PTHR47829">
    <property type="entry name" value="HYDROLASE, PUTATIVE (AFU_ORTHOLOGUE AFUA_1G12880)-RELATED"/>
    <property type="match status" value="1"/>
</dbReference>
<evidence type="ECO:0008006" key="2">
    <source>
        <dbReference type="Google" id="ProtNLM"/>
    </source>
</evidence>
<dbReference type="Pfam" id="PF00702">
    <property type="entry name" value="Hydrolase"/>
    <property type="match status" value="1"/>
</dbReference>
<dbReference type="NCBIfam" id="TIGR01549">
    <property type="entry name" value="HAD-SF-IA-v1"/>
    <property type="match status" value="1"/>
</dbReference>
<proteinExistence type="predicted"/>
<dbReference type="Gene3D" id="3.40.50.1000">
    <property type="entry name" value="HAD superfamily/HAD-like"/>
    <property type="match status" value="1"/>
</dbReference>
<dbReference type="AlphaFoldDB" id="A0A0F9DM92"/>
<comment type="caution">
    <text evidence="1">The sequence shown here is derived from an EMBL/GenBank/DDBJ whole genome shotgun (WGS) entry which is preliminary data.</text>
</comment>
<dbReference type="SUPFAM" id="SSF56784">
    <property type="entry name" value="HAD-like"/>
    <property type="match status" value="1"/>
</dbReference>
<dbReference type="InterPro" id="IPR036412">
    <property type="entry name" value="HAD-like_sf"/>
</dbReference>
<dbReference type="InterPro" id="IPR006439">
    <property type="entry name" value="HAD-SF_hydro_IA"/>
</dbReference>